<keyword evidence="3" id="KW-0677">Repeat</keyword>
<dbReference type="EMBL" id="OV725079">
    <property type="protein sequence ID" value="CAH1396552.1"/>
    <property type="molecule type" value="Genomic_DNA"/>
</dbReference>
<evidence type="ECO:0000256" key="3">
    <source>
        <dbReference type="ARBA" id="ARBA00022737"/>
    </source>
</evidence>
<dbReference type="InterPro" id="IPR036236">
    <property type="entry name" value="Znf_C2H2_sf"/>
</dbReference>
<comment type="subcellular location">
    <subcellularLocation>
        <location evidence="1">Nucleus</location>
    </subcellularLocation>
</comment>
<keyword evidence="6" id="KW-0539">Nucleus</keyword>
<feature type="domain" description="C2H2-type" evidence="9">
    <location>
        <begin position="233"/>
        <end position="255"/>
    </location>
</feature>
<feature type="region of interest" description="Disordered" evidence="8">
    <location>
        <begin position="1"/>
        <end position="49"/>
    </location>
</feature>
<gene>
    <name evidence="10" type="ORF">NEZAVI_LOCUS6600</name>
</gene>
<dbReference type="GO" id="GO:0005634">
    <property type="term" value="C:nucleus"/>
    <property type="evidence" value="ECO:0007669"/>
    <property type="project" value="UniProtKB-SubCell"/>
</dbReference>
<dbReference type="GO" id="GO:0000981">
    <property type="term" value="F:DNA-binding transcription factor activity, RNA polymerase II-specific"/>
    <property type="evidence" value="ECO:0007669"/>
    <property type="project" value="TreeGrafter"/>
</dbReference>
<keyword evidence="5" id="KW-0862">Zinc</keyword>
<evidence type="ECO:0000256" key="1">
    <source>
        <dbReference type="ARBA" id="ARBA00004123"/>
    </source>
</evidence>
<dbReference type="SUPFAM" id="SSF57667">
    <property type="entry name" value="beta-beta-alpha zinc fingers"/>
    <property type="match status" value="1"/>
</dbReference>
<dbReference type="OrthoDB" id="10498106at2759"/>
<feature type="domain" description="C2H2-type" evidence="9">
    <location>
        <begin position="302"/>
        <end position="329"/>
    </location>
</feature>
<evidence type="ECO:0000256" key="5">
    <source>
        <dbReference type="ARBA" id="ARBA00022833"/>
    </source>
</evidence>
<dbReference type="AlphaFoldDB" id="A0A9P0MMV6"/>
<feature type="compositionally biased region" description="Low complexity" evidence="8">
    <location>
        <begin position="26"/>
        <end position="44"/>
    </location>
</feature>
<keyword evidence="4 7" id="KW-0863">Zinc-finger</keyword>
<organism evidence="10 11">
    <name type="scientific">Nezara viridula</name>
    <name type="common">Southern green stink bug</name>
    <name type="synonym">Cimex viridulus</name>
    <dbReference type="NCBI Taxonomy" id="85310"/>
    <lineage>
        <taxon>Eukaryota</taxon>
        <taxon>Metazoa</taxon>
        <taxon>Ecdysozoa</taxon>
        <taxon>Arthropoda</taxon>
        <taxon>Hexapoda</taxon>
        <taxon>Insecta</taxon>
        <taxon>Pterygota</taxon>
        <taxon>Neoptera</taxon>
        <taxon>Paraneoptera</taxon>
        <taxon>Hemiptera</taxon>
        <taxon>Heteroptera</taxon>
        <taxon>Panheteroptera</taxon>
        <taxon>Pentatomomorpha</taxon>
        <taxon>Pentatomoidea</taxon>
        <taxon>Pentatomidae</taxon>
        <taxon>Pentatominae</taxon>
        <taxon>Nezara</taxon>
    </lineage>
</organism>
<dbReference type="GO" id="GO:0008270">
    <property type="term" value="F:zinc ion binding"/>
    <property type="evidence" value="ECO:0007669"/>
    <property type="project" value="UniProtKB-KW"/>
</dbReference>
<protein>
    <recommendedName>
        <fullName evidence="9">C2H2-type domain-containing protein</fullName>
    </recommendedName>
</protein>
<dbReference type="Proteomes" id="UP001152798">
    <property type="component" value="Chromosome 3"/>
</dbReference>
<dbReference type="PANTHER" id="PTHR24394:SF44">
    <property type="entry name" value="ZINC FINGER PROTEIN 271-LIKE"/>
    <property type="match status" value="1"/>
</dbReference>
<sequence>MSSVSCGSSSIEISPESEIVNDDRNNPTSSLLSSPSLSRELNSPKSFEDIHSIGDEDSYDVEEFYAKSECKSSQTEWPTVKQNTVIQINGSLVIVTPEIKRGLLQEKQTEDLETFDKNTLVMTSAEQNSNLSILRKNSMTSVVEKLARSGVTITCNKSYKKRCSYHPTMKMKNIYSCSERYNPLLPSTTSYPNISINKNLCKYQTAGSRLQETNEVEMQTKRFCDRPKTSKKFVCNFCDRLFKSLECLQSHYEIHDISYWIKPFLWMEEEKLSHNRNQKETSDDICFFGTLENQESSNEEGFTCQVCDMIFASPEGLSKHMDVHRTPHKKTYVEDRQESISEEGYAMIDLTGNFLKFSIYAH</sequence>
<evidence type="ECO:0000256" key="6">
    <source>
        <dbReference type="ARBA" id="ARBA00023242"/>
    </source>
</evidence>
<dbReference type="Pfam" id="PF00096">
    <property type="entry name" value="zf-C2H2"/>
    <property type="match status" value="1"/>
</dbReference>
<evidence type="ECO:0000256" key="2">
    <source>
        <dbReference type="ARBA" id="ARBA00022723"/>
    </source>
</evidence>
<dbReference type="SMART" id="SM00355">
    <property type="entry name" value="ZnF_C2H2"/>
    <property type="match status" value="2"/>
</dbReference>
<reference evidence="10" key="1">
    <citation type="submission" date="2022-01" db="EMBL/GenBank/DDBJ databases">
        <authorList>
            <person name="King R."/>
        </authorList>
    </citation>
    <scope>NUCLEOTIDE SEQUENCE</scope>
</reference>
<keyword evidence="11" id="KW-1185">Reference proteome</keyword>
<accession>A0A9P0MMV6</accession>
<dbReference type="PROSITE" id="PS00028">
    <property type="entry name" value="ZINC_FINGER_C2H2_1"/>
    <property type="match status" value="2"/>
</dbReference>
<evidence type="ECO:0000313" key="11">
    <source>
        <dbReference type="Proteomes" id="UP001152798"/>
    </source>
</evidence>
<evidence type="ECO:0000256" key="7">
    <source>
        <dbReference type="PROSITE-ProRule" id="PRU00042"/>
    </source>
</evidence>
<feature type="compositionally biased region" description="Low complexity" evidence="8">
    <location>
        <begin position="1"/>
        <end position="18"/>
    </location>
</feature>
<evidence type="ECO:0000256" key="8">
    <source>
        <dbReference type="SAM" id="MobiDB-lite"/>
    </source>
</evidence>
<keyword evidence="2" id="KW-0479">Metal-binding</keyword>
<evidence type="ECO:0000259" key="9">
    <source>
        <dbReference type="PROSITE" id="PS50157"/>
    </source>
</evidence>
<dbReference type="PROSITE" id="PS50157">
    <property type="entry name" value="ZINC_FINGER_C2H2_2"/>
    <property type="match status" value="2"/>
</dbReference>
<dbReference type="InterPro" id="IPR013087">
    <property type="entry name" value="Znf_C2H2_type"/>
</dbReference>
<dbReference type="PANTHER" id="PTHR24394">
    <property type="entry name" value="ZINC FINGER PROTEIN"/>
    <property type="match status" value="1"/>
</dbReference>
<dbReference type="Gene3D" id="3.30.160.60">
    <property type="entry name" value="Classic Zinc Finger"/>
    <property type="match status" value="1"/>
</dbReference>
<proteinExistence type="predicted"/>
<evidence type="ECO:0000256" key="4">
    <source>
        <dbReference type="ARBA" id="ARBA00022771"/>
    </source>
</evidence>
<name>A0A9P0MMV6_NEZVI</name>
<evidence type="ECO:0000313" key="10">
    <source>
        <dbReference type="EMBL" id="CAH1396552.1"/>
    </source>
</evidence>